<evidence type="ECO:0000313" key="2">
    <source>
        <dbReference type="Proteomes" id="UP001262582"/>
    </source>
</evidence>
<evidence type="ECO:0000313" key="1">
    <source>
        <dbReference type="EMBL" id="MDT0677318.1"/>
    </source>
</evidence>
<gene>
    <name evidence="1" type="ORF">RM539_12090</name>
</gene>
<dbReference type="InterPro" id="IPR046905">
    <property type="entry name" value="ABC-3C_MC1"/>
</dbReference>
<proteinExistence type="predicted"/>
<organism evidence="1 2">
    <name type="scientific">Autumnicola musiva</name>
    <dbReference type="NCBI Taxonomy" id="3075589"/>
    <lineage>
        <taxon>Bacteria</taxon>
        <taxon>Pseudomonadati</taxon>
        <taxon>Bacteroidota</taxon>
        <taxon>Flavobacteriia</taxon>
        <taxon>Flavobacteriales</taxon>
        <taxon>Flavobacteriaceae</taxon>
        <taxon>Autumnicola</taxon>
    </lineage>
</organism>
<keyword evidence="2" id="KW-1185">Reference proteome</keyword>
<accession>A0ABU3D725</accession>
<dbReference type="Proteomes" id="UP001262582">
    <property type="component" value="Unassembled WGS sequence"/>
</dbReference>
<protein>
    <submittedName>
        <fullName evidence="1">Uncharacterized protein</fullName>
    </submittedName>
</protein>
<dbReference type="Pfam" id="PF20289">
    <property type="entry name" value="MComp1"/>
    <property type="match status" value="1"/>
</dbReference>
<comment type="caution">
    <text evidence="1">The sequence shown here is derived from an EMBL/GenBank/DDBJ whole genome shotgun (WGS) entry which is preliminary data.</text>
</comment>
<dbReference type="RefSeq" id="WP_311503661.1">
    <property type="nucleotide sequence ID" value="NZ_JAVRHK010000008.1"/>
</dbReference>
<dbReference type="EMBL" id="JAVRHK010000008">
    <property type="protein sequence ID" value="MDT0677318.1"/>
    <property type="molecule type" value="Genomic_DNA"/>
</dbReference>
<reference evidence="1 2" key="1">
    <citation type="submission" date="2023-09" db="EMBL/GenBank/DDBJ databases">
        <authorList>
            <person name="Rey-Velasco X."/>
        </authorList>
    </citation>
    <scope>NUCLEOTIDE SEQUENCE [LARGE SCALE GENOMIC DNA]</scope>
    <source>
        <strain evidence="1 2">F117</strain>
    </source>
</reference>
<name>A0ABU3D725_9FLAO</name>
<sequence>MKSSFHMSEFQEKFKKSFPEISIEHYTTAFGEKAANVFHIKIDSEERLKNNWKQISNFIAMNFQRHLEDEFEQFNIYLFYDQASPVSKELKYNIENDLFSSRKIVITEGEDFNKVLDDYVVNSLSSFEHTQTDLSIEYSQNAVIKETLFGKKLRKKNKTSEANAVYHEILKKFKNEV</sequence>